<dbReference type="AlphaFoldDB" id="A0A0B6YH74"/>
<organism evidence="1">
    <name type="scientific">Arion vulgaris</name>
    <dbReference type="NCBI Taxonomy" id="1028688"/>
    <lineage>
        <taxon>Eukaryota</taxon>
        <taxon>Metazoa</taxon>
        <taxon>Spiralia</taxon>
        <taxon>Lophotrochozoa</taxon>
        <taxon>Mollusca</taxon>
        <taxon>Gastropoda</taxon>
        <taxon>Heterobranchia</taxon>
        <taxon>Euthyneura</taxon>
        <taxon>Panpulmonata</taxon>
        <taxon>Eupulmonata</taxon>
        <taxon>Stylommatophora</taxon>
        <taxon>Helicina</taxon>
        <taxon>Arionoidea</taxon>
        <taxon>Arionidae</taxon>
        <taxon>Arion</taxon>
    </lineage>
</organism>
<gene>
    <name evidence="1" type="primary">ORF25440</name>
</gene>
<evidence type="ECO:0000313" key="1">
    <source>
        <dbReference type="EMBL" id="CEK55532.1"/>
    </source>
</evidence>
<dbReference type="EMBL" id="HACG01008667">
    <property type="protein sequence ID" value="CEK55532.1"/>
    <property type="molecule type" value="Transcribed_RNA"/>
</dbReference>
<accession>A0A0B6YH74</accession>
<sequence length="70" mass="7768">ALTCNKNTRCHLLAKVTAHQLLKCCIFLNYQDKVSMSLDICVANWQSMCVPCASSNCRSPATRPLLVARI</sequence>
<protein>
    <submittedName>
        <fullName evidence="1">Uncharacterized protein</fullName>
    </submittedName>
</protein>
<reference evidence="1" key="1">
    <citation type="submission" date="2014-12" db="EMBL/GenBank/DDBJ databases">
        <title>Insight into the proteome of Arion vulgaris.</title>
        <authorList>
            <person name="Aradska J."/>
            <person name="Bulat T."/>
            <person name="Smidak R."/>
            <person name="Sarate P."/>
            <person name="Gangsoo J."/>
            <person name="Sialana F."/>
            <person name="Bilban M."/>
            <person name="Lubec G."/>
        </authorList>
    </citation>
    <scope>NUCLEOTIDE SEQUENCE</scope>
    <source>
        <tissue evidence="1">Skin</tissue>
    </source>
</reference>
<name>A0A0B6YH74_9EUPU</name>
<feature type="non-terminal residue" evidence="1">
    <location>
        <position position="1"/>
    </location>
</feature>
<proteinExistence type="predicted"/>